<evidence type="ECO:0000313" key="2">
    <source>
        <dbReference type="EMBL" id="TSJ66253.1"/>
    </source>
</evidence>
<keyword evidence="3" id="KW-1185">Reference proteome</keyword>
<feature type="signal peptide" evidence="1">
    <location>
        <begin position="1"/>
        <end position="24"/>
    </location>
</feature>
<accession>A0A556PPE1</accession>
<feature type="chain" id="PRO_5021698431" evidence="1">
    <location>
        <begin position="25"/>
        <end position="193"/>
    </location>
</feature>
<sequence length="193" mass="22223">MRIIVSTFLLGLVAAFCLTLPVLASDSSVDVSDEITNKYEYNYNGIDITTDVEKTEDELKRIYQSVIEQTNIQNGEFSISPLRDDPGNTTVIETPPNYRTYTNKTLNLTIDATIGYFLKYIPTKVTDKFFFNFVGASLTDFASVDETYVGSWISSHWSSYHQQRRYEATLIYYHDDNYSRIKSIEVHDVTHLY</sequence>
<name>A0A556PPE1_9BACI</name>
<protein>
    <submittedName>
        <fullName evidence="2">Uncharacterized protein</fullName>
    </submittedName>
</protein>
<organism evidence="2 3">
    <name type="scientific">Allobacillus salarius</name>
    <dbReference type="NCBI Taxonomy" id="1955272"/>
    <lineage>
        <taxon>Bacteria</taxon>
        <taxon>Bacillati</taxon>
        <taxon>Bacillota</taxon>
        <taxon>Bacilli</taxon>
        <taxon>Bacillales</taxon>
        <taxon>Bacillaceae</taxon>
        <taxon>Allobacillus</taxon>
    </lineage>
</organism>
<dbReference type="EMBL" id="VMHE01000005">
    <property type="protein sequence ID" value="TSJ66253.1"/>
    <property type="molecule type" value="Genomic_DNA"/>
</dbReference>
<dbReference type="RefSeq" id="WP_144088252.1">
    <property type="nucleotide sequence ID" value="NZ_VMHE01000005.1"/>
</dbReference>
<comment type="caution">
    <text evidence="2">The sequence shown here is derived from an EMBL/GenBank/DDBJ whole genome shotgun (WGS) entry which is preliminary data.</text>
</comment>
<dbReference type="Proteomes" id="UP000316425">
    <property type="component" value="Unassembled WGS sequence"/>
</dbReference>
<gene>
    <name evidence="2" type="ORF">FPQ13_05145</name>
</gene>
<evidence type="ECO:0000256" key="1">
    <source>
        <dbReference type="SAM" id="SignalP"/>
    </source>
</evidence>
<dbReference type="OrthoDB" id="2914853at2"/>
<keyword evidence="1" id="KW-0732">Signal</keyword>
<reference evidence="2 3" key="1">
    <citation type="submission" date="2019-07" db="EMBL/GenBank/DDBJ databases">
        <title>Allobacillus sp. nov. SKP isolated from shrimp paste of Euphausiacea.</title>
        <authorList>
            <person name="Kanchanasin P."/>
            <person name="Tanasupawat S."/>
            <person name="Shi W."/>
            <person name="Wu L."/>
            <person name="Ma J."/>
        </authorList>
    </citation>
    <scope>NUCLEOTIDE SEQUENCE [LARGE SCALE GENOMIC DNA]</scope>
    <source>
        <strain evidence="2 3">SKP4-8</strain>
    </source>
</reference>
<proteinExistence type="predicted"/>
<evidence type="ECO:0000313" key="3">
    <source>
        <dbReference type="Proteomes" id="UP000316425"/>
    </source>
</evidence>
<dbReference type="AlphaFoldDB" id="A0A556PPE1"/>